<protein>
    <submittedName>
        <fullName evidence="2">Uncharacterized protein</fullName>
    </submittedName>
</protein>
<feature type="signal peptide" evidence="1">
    <location>
        <begin position="1"/>
        <end position="21"/>
    </location>
</feature>
<accession>A0ABN0NY24</accession>
<organism evidence="2 3">
    <name type="scientific">Treponema lecithinolyticum ATCC 700332</name>
    <dbReference type="NCBI Taxonomy" id="1321815"/>
    <lineage>
        <taxon>Bacteria</taxon>
        <taxon>Pseudomonadati</taxon>
        <taxon>Spirochaetota</taxon>
        <taxon>Spirochaetia</taxon>
        <taxon>Spirochaetales</taxon>
        <taxon>Treponemataceae</taxon>
        <taxon>Treponema</taxon>
    </lineage>
</organism>
<feature type="chain" id="PRO_5045592493" evidence="1">
    <location>
        <begin position="22"/>
        <end position="355"/>
    </location>
</feature>
<proteinExistence type="predicted"/>
<evidence type="ECO:0000313" key="2">
    <source>
        <dbReference type="EMBL" id="ERJ92364.1"/>
    </source>
</evidence>
<dbReference type="RefSeq" id="WP_021687726.1">
    <property type="nucleotide sequence ID" value="NZ_KI260569.1"/>
</dbReference>
<dbReference type="EMBL" id="AWVH01000037">
    <property type="protein sequence ID" value="ERJ92364.1"/>
    <property type="molecule type" value="Genomic_DNA"/>
</dbReference>
<evidence type="ECO:0000313" key="3">
    <source>
        <dbReference type="Proteomes" id="UP000016649"/>
    </source>
</evidence>
<reference evidence="2 3" key="1">
    <citation type="submission" date="2013-08" db="EMBL/GenBank/DDBJ databases">
        <authorList>
            <person name="Weinstock G."/>
            <person name="Sodergren E."/>
            <person name="Wylie T."/>
            <person name="Fulton L."/>
            <person name="Fulton R."/>
            <person name="Fronick C."/>
            <person name="O'Laughlin M."/>
            <person name="Godfrey J."/>
            <person name="Miner T."/>
            <person name="Herter B."/>
            <person name="Appelbaum E."/>
            <person name="Cordes M."/>
            <person name="Lek S."/>
            <person name="Wollam A."/>
            <person name="Pepin K.H."/>
            <person name="Palsikar V.B."/>
            <person name="Mitreva M."/>
            <person name="Wilson R.K."/>
        </authorList>
    </citation>
    <scope>NUCLEOTIDE SEQUENCE [LARGE SCALE GENOMIC DNA]</scope>
    <source>
        <strain evidence="2 3">ATCC 700332</strain>
    </source>
</reference>
<gene>
    <name evidence="2" type="ORF">HMPREF9193_01524</name>
</gene>
<keyword evidence="1" id="KW-0732">Signal</keyword>
<dbReference type="Proteomes" id="UP000016649">
    <property type="component" value="Unassembled WGS sequence"/>
</dbReference>
<name>A0ABN0NY24_TRELE</name>
<comment type="caution">
    <text evidence="2">The sequence shown here is derived from an EMBL/GenBank/DDBJ whole genome shotgun (WGS) entry which is preliminary data.</text>
</comment>
<sequence length="355" mass="39878">MKKILCFIYAALVCALCFVYADTEVSSGKLKLVIEDYDGTFFLYRKNAKGAYVSLLDSKRYSANSAFYALIDRSVQKLSRSGGVRIKSNALEQGAELNFTVQNKMACTIVFTFISDGVHDSEALCVDIRAQNTDDVQHLMGIKAVFDTWLGENSGVHFSTALQDSAAAEYYFTDMKNERWIQSANGEVALRLLFFGGDITKTQTVALANKDVLAVPVWAPVLVPQRKFDSIQSFNNSAVSAAWNPQYLDPNETLQIRFYITTGAGRIPPADFENLYRNFDNDAMKKYKPDAENIGSYPQLPFERERYDLTDEETAYIHSLLERIRVLEANPASAKPEEIIRLNAEIDAVLSKVKR</sequence>
<keyword evidence="3" id="KW-1185">Reference proteome</keyword>
<evidence type="ECO:0000256" key="1">
    <source>
        <dbReference type="SAM" id="SignalP"/>
    </source>
</evidence>